<comment type="caution">
    <text evidence="9">Lacks conserved residue(s) required for the propagation of feature annotation.</text>
</comment>
<dbReference type="PRINTS" id="PR00258">
    <property type="entry name" value="SPERACTRCPTR"/>
</dbReference>
<evidence type="ECO:0000313" key="12">
    <source>
        <dbReference type="EMBL" id="KAG6937847.1"/>
    </source>
</evidence>
<reference evidence="12 13" key="1">
    <citation type="journal article" date="2020" name="G3 (Bethesda)">
        <title>Draft Genome of the Common Snapping Turtle, Chelydra serpentina, a Model for Phenotypic Plasticity in Reptiles.</title>
        <authorList>
            <person name="Das D."/>
            <person name="Singh S.K."/>
            <person name="Bierstedt J."/>
            <person name="Erickson A."/>
            <person name="Galli G.L.J."/>
            <person name="Crossley D.A. 2nd"/>
            <person name="Rhen T."/>
        </authorList>
    </citation>
    <scope>NUCLEOTIDE SEQUENCE [LARGE SCALE GENOMIC DNA]</scope>
    <source>
        <strain evidence="12">KW</strain>
    </source>
</reference>
<dbReference type="Pfam" id="PF00530">
    <property type="entry name" value="SRCR"/>
    <property type="match status" value="1"/>
</dbReference>
<dbReference type="InterPro" id="IPR036772">
    <property type="entry name" value="SRCR-like_dom_sf"/>
</dbReference>
<evidence type="ECO:0000256" key="10">
    <source>
        <dbReference type="SAM" id="MobiDB-lite"/>
    </source>
</evidence>
<name>A0A8T1TA75_CHESE</name>
<feature type="domain" description="SRCR" evidence="11">
    <location>
        <begin position="111"/>
        <end position="206"/>
    </location>
</feature>
<dbReference type="InterPro" id="IPR001190">
    <property type="entry name" value="SRCR"/>
</dbReference>
<keyword evidence="13" id="KW-1185">Reference proteome</keyword>
<feature type="disulfide bond" evidence="9">
    <location>
        <begin position="175"/>
        <end position="185"/>
    </location>
</feature>
<keyword evidence="5" id="KW-0472">Membrane</keyword>
<keyword evidence="2" id="KW-0812">Transmembrane</keyword>
<evidence type="ECO:0000313" key="13">
    <source>
        <dbReference type="Proteomes" id="UP000765507"/>
    </source>
</evidence>
<evidence type="ECO:0000256" key="9">
    <source>
        <dbReference type="PROSITE-ProRule" id="PRU00196"/>
    </source>
</evidence>
<evidence type="ECO:0000256" key="8">
    <source>
        <dbReference type="ARBA" id="ARBA00023180"/>
    </source>
</evidence>
<comment type="subcellular location">
    <subcellularLocation>
        <location evidence="1">Membrane</location>
        <topology evidence="1">Single-pass type II membrane protein</topology>
    </subcellularLocation>
</comment>
<organism evidence="12 13">
    <name type="scientific">Chelydra serpentina</name>
    <name type="common">Snapping turtle</name>
    <name type="synonym">Testudo serpentina</name>
    <dbReference type="NCBI Taxonomy" id="8475"/>
    <lineage>
        <taxon>Eukaryota</taxon>
        <taxon>Metazoa</taxon>
        <taxon>Chordata</taxon>
        <taxon>Craniata</taxon>
        <taxon>Vertebrata</taxon>
        <taxon>Euteleostomi</taxon>
        <taxon>Archelosauria</taxon>
        <taxon>Testudinata</taxon>
        <taxon>Testudines</taxon>
        <taxon>Cryptodira</taxon>
        <taxon>Durocryptodira</taxon>
        <taxon>Americhelydia</taxon>
        <taxon>Chelydroidea</taxon>
        <taxon>Chelydridae</taxon>
        <taxon>Chelydra</taxon>
    </lineage>
</organism>
<sequence>GLNGEVAAMGLPGLNGIPGQRGEKGIPGERGPKGEKGQSGVAGIPGPKGEQGNPGFRGPPGEKGSRSNLNFPGPKGEPGMKGSKGDMGPRGLPGSKGDRSEPAQRHSHPNIRLVGAASEARVEILYQETWGTICDDKWDERDGTVVCKMLGYSRAVRTMKAASGTGQIWLDDVECSGTEASIFDCEKNNWGDNNCSHSEDAGVECA</sequence>
<evidence type="ECO:0000256" key="6">
    <source>
        <dbReference type="ARBA" id="ARBA00023157"/>
    </source>
</evidence>
<dbReference type="OrthoDB" id="10037288at2759"/>
<dbReference type="InterPro" id="IPR008160">
    <property type="entry name" value="Collagen"/>
</dbReference>
<dbReference type="AlphaFoldDB" id="A0A8T1TA75"/>
<dbReference type="Proteomes" id="UP000765507">
    <property type="component" value="Unassembled WGS sequence"/>
</dbReference>
<dbReference type="EMBL" id="JAHGAV010000021">
    <property type="protein sequence ID" value="KAG6937847.1"/>
    <property type="molecule type" value="Genomic_DNA"/>
</dbReference>
<dbReference type="PROSITE" id="PS00420">
    <property type="entry name" value="SRCR_1"/>
    <property type="match status" value="1"/>
</dbReference>
<evidence type="ECO:0000256" key="4">
    <source>
        <dbReference type="ARBA" id="ARBA00022989"/>
    </source>
</evidence>
<evidence type="ECO:0000256" key="3">
    <source>
        <dbReference type="ARBA" id="ARBA00022968"/>
    </source>
</evidence>
<keyword evidence="7 12" id="KW-0675">Receptor</keyword>
<evidence type="ECO:0000256" key="5">
    <source>
        <dbReference type="ARBA" id="ARBA00023136"/>
    </source>
</evidence>
<gene>
    <name evidence="12" type="primary">MARCO</name>
    <name evidence="12" type="ORF">G0U57_008257</name>
</gene>
<accession>A0A8T1TA75</accession>
<dbReference type="PANTHER" id="PTHR48071">
    <property type="entry name" value="SRCR DOMAIN-CONTAINING PROTEIN"/>
    <property type="match status" value="1"/>
</dbReference>
<dbReference type="GO" id="GO:0016020">
    <property type="term" value="C:membrane"/>
    <property type="evidence" value="ECO:0007669"/>
    <property type="project" value="UniProtKB-SubCell"/>
</dbReference>
<feature type="compositionally biased region" description="Basic and acidic residues" evidence="10">
    <location>
        <begin position="21"/>
        <end position="36"/>
    </location>
</feature>
<dbReference type="FunFam" id="3.10.250.10:FF:000011">
    <property type="entry name" value="Scavenger receptor class A member 5"/>
    <property type="match status" value="1"/>
</dbReference>
<proteinExistence type="predicted"/>
<evidence type="ECO:0000256" key="1">
    <source>
        <dbReference type="ARBA" id="ARBA00004606"/>
    </source>
</evidence>
<dbReference type="Gene3D" id="3.10.250.10">
    <property type="entry name" value="SRCR-like domain"/>
    <property type="match status" value="1"/>
</dbReference>
<keyword evidence="3" id="KW-0735">Signal-anchor</keyword>
<dbReference type="SUPFAM" id="SSF56487">
    <property type="entry name" value="SRCR-like"/>
    <property type="match status" value="1"/>
</dbReference>
<keyword evidence="8" id="KW-0325">Glycoprotein</keyword>
<evidence type="ECO:0000256" key="2">
    <source>
        <dbReference type="ARBA" id="ARBA00022692"/>
    </source>
</evidence>
<dbReference type="SMART" id="SM00202">
    <property type="entry name" value="SR"/>
    <property type="match status" value="1"/>
</dbReference>
<dbReference type="PANTHER" id="PTHR48071:SF18">
    <property type="entry name" value="DELETED IN MALIGNANT BRAIN TUMORS 1 PROTEIN-RELATED"/>
    <property type="match status" value="1"/>
</dbReference>
<feature type="region of interest" description="Disordered" evidence="10">
    <location>
        <begin position="1"/>
        <end position="110"/>
    </location>
</feature>
<keyword evidence="6 9" id="KW-1015">Disulfide bond</keyword>
<feature type="non-terminal residue" evidence="12">
    <location>
        <position position="1"/>
    </location>
</feature>
<dbReference type="PROSITE" id="PS50287">
    <property type="entry name" value="SRCR_2"/>
    <property type="match status" value="1"/>
</dbReference>
<evidence type="ECO:0000256" key="7">
    <source>
        <dbReference type="ARBA" id="ARBA00023170"/>
    </source>
</evidence>
<comment type="caution">
    <text evidence="12">The sequence shown here is derived from an EMBL/GenBank/DDBJ whole genome shotgun (WGS) entry which is preliminary data.</text>
</comment>
<protein>
    <submittedName>
        <fullName evidence="12">Macrophage receptor with collagenous structure</fullName>
    </submittedName>
</protein>
<keyword evidence="4" id="KW-1133">Transmembrane helix</keyword>
<evidence type="ECO:0000259" key="11">
    <source>
        <dbReference type="PROSITE" id="PS50287"/>
    </source>
</evidence>
<dbReference type="Pfam" id="PF01391">
    <property type="entry name" value="Collagen"/>
    <property type="match status" value="1"/>
</dbReference>